<gene>
    <name evidence="5" type="ORF">A2V71_04615</name>
</gene>
<dbReference type="Pfam" id="PF00263">
    <property type="entry name" value="Secretin"/>
    <property type="match status" value="1"/>
</dbReference>
<evidence type="ECO:0000256" key="1">
    <source>
        <dbReference type="RuleBase" id="RU004003"/>
    </source>
</evidence>
<dbReference type="Gene3D" id="3.30.1370.120">
    <property type="match status" value="1"/>
</dbReference>
<evidence type="ECO:0000256" key="2">
    <source>
        <dbReference type="SAM" id="MobiDB-lite"/>
    </source>
</evidence>
<evidence type="ECO:0000256" key="3">
    <source>
        <dbReference type="SAM" id="SignalP"/>
    </source>
</evidence>
<comment type="caution">
    <text evidence="5">The sequence shown here is derived from an EMBL/GenBank/DDBJ whole genome shotgun (WGS) entry which is preliminary data.</text>
</comment>
<dbReference type="PANTHER" id="PTHR30332">
    <property type="entry name" value="PROBABLE GENERAL SECRETION PATHWAY PROTEIN D"/>
    <property type="match status" value="1"/>
</dbReference>
<evidence type="ECO:0000313" key="5">
    <source>
        <dbReference type="EMBL" id="OGD56396.1"/>
    </source>
</evidence>
<dbReference type="PANTHER" id="PTHR30332:SF17">
    <property type="entry name" value="TYPE IV PILIATION SYSTEM PROTEIN DR_0774-RELATED"/>
    <property type="match status" value="1"/>
</dbReference>
<feature type="chain" id="PRO_5009518263" description="Type II/III secretion system secretin-like domain-containing protein" evidence="3">
    <location>
        <begin position="23"/>
        <end position="435"/>
    </location>
</feature>
<dbReference type="InterPro" id="IPR038591">
    <property type="entry name" value="NolW-like_sf"/>
</dbReference>
<proteinExistence type="inferred from homology"/>
<dbReference type="AlphaFoldDB" id="A0A1F5DMY7"/>
<reference evidence="5 6" key="1">
    <citation type="journal article" date="2016" name="Nat. Commun.">
        <title>Thousands of microbial genomes shed light on interconnected biogeochemical processes in an aquifer system.</title>
        <authorList>
            <person name="Anantharaman K."/>
            <person name="Brown C.T."/>
            <person name="Hug L.A."/>
            <person name="Sharon I."/>
            <person name="Castelle C.J."/>
            <person name="Probst A.J."/>
            <person name="Thomas B.C."/>
            <person name="Singh A."/>
            <person name="Wilkins M.J."/>
            <person name="Karaoz U."/>
            <person name="Brodie E.L."/>
            <person name="Williams K.H."/>
            <person name="Hubbard S.S."/>
            <person name="Banfield J.F."/>
        </authorList>
    </citation>
    <scope>NUCLEOTIDE SEQUENCE [LARGE SCALE GENOMIC DNA]</scope>
</reference>
<feature type="region of interest" description="Disordered" evidence="2">
    <location>
        <begin position="415"/>
        <end position="435"/>
    </location>
</feature>
<feature type="domain" description="Type II/III secretion system secretin-like" evidence="4">
    <location>
        <begin position="238"/>
        <end position="393"/>
    </location>
</feature>
<evidence type="ECO:0000259" key="4">
    <source>
        <dbReference type="Pfam" id="PF00263"/>
    </source>
</evidence>
<sequence>MRKWMLLLLILEILIFSSISFAQTPVDISTLPVDCSFTNMDASQVLGELAKQTGIDISVDPVIDRKINLIGKMTFGEAIDRICVLTNAISSRVDNKSIIVTTPNPKGVYFINISETEIVPIKFPPAKQVVALLASNPLSQYMTADDESNQISITAPRPIIDRLKAEIAKIDVEPPMMIYELSVIDTFKGDLKDAGFQIPFIQSEPDENGVITLSFQNTIVGVTSPYAAFRLFHYLAGNNVKILSQPTGMVSSGQKLYLYFGDDLAIITAIVSGSNVPGGLTSIKAGTEITVKPRFISPNKIELYIKGDVSQPVATFSSGNIVTRVARRSFETTVFLTDGETAFLGGMASKIDTITKSKVPILGDIPLIGGLFRSSHKETTNQEIIILLTLRLIKPGEVSPAIENLIKKTGGIIEGRKPNLEGGKTPSITEPTKEK</sequence>
<dbReference type="GO" id="GO:0009306">
    <property type="term" value="P:protein secretion"/>
    <property type="evidence" value="ECO:0007669"/>
    <property type="project" value="InterPro"/>
</dbReference>
<dbReference type="InterPro" id="IPR050810">
    <property type="entry name" value="Bact_Secretion_Sys_Channel"/>
</dbReference>
<feature type="signal peptide" evidence="3">
    <location>
        <begin position="1"/>
        <end position="22"/>
    </location>
</feature>
<comment type="similarity">
    <text evidence="1">Belongs to the bacterial secretin family.</text>
</comment>
<dbReference type="GO" id="GO:0015627">
    <property type="term" value="C:type II protein secretion system complex"/>
    <property type="evidence" value="ECO:0007669"/>
    <property type="project" value="TreeGrafter"/>
</dbReference>
<keyword evidence="3" id="KW-0732">Signal</keyword>
<organism evidence="5 6">
    <name type="scientific">Candidatus Berkelbacteria bacterium RBG_13_40_8</name>
    <dbReference type="NCBI Taxonomy" id="1797467"/>
    <lineage>
        <taxon>Bacteria</taxon>
        <taxon>Candidatus Berkelbacteria</taxon>
    </lineage>
</organism>
<protein>
    <recommendedName>
        <fullName evidence="4">Type II/III secretion system secretin-like domain-containing protein</fullName>
    </recommendedName>
</protein>
<evidence type="ECO:0000313" key="6">
    <source>
        <dbReference type="Proteomes" id="UP000178764"/>
    </source>
</evidence>
<name>A0A1F5DMY7_9BACT</name>
<accession>A0A1F5DMY7</accession>
<dbReference type="Proteomes" id="UP000178764">
    <property type="component" value="Unassembled WGS sequence"/>
</dbReference>
<dbReference type="InterPro" id="IPR004846">
    <property type="entry name" value="T2SS/T3SS_dom"/>
</dbReference>
<feature type="compositionally biased region" description="Polar residues" evidence="2">
    <location>
        <begin position="426"/>
        <end position="435"/>
    </location>
</feature>
<dbReference type="EMBL" id="MEZT01000021">
    <property type="protein sequence ID" value="OGD56396.1"/>
    <property type="molecule type" value="Genomic_DNA"/>
</dbReference>